<dbReference type="InterPro" id="IPR052571">
    <property type="entry name" value="Mt_RNA_Methyltransferase"/>
</dbReference>
<keyword evidence="4" id="KW-0408">Iron</keyword>
<evidence type="ECO:0000256" key="3">
    <source>
        <dbReference type="ARBA" id="ARBA00022946"/>
    </source>
</evidence>
<dbReference type="STRING" id="13706.A0A1X2H674"/>
<evidence type="ECO:0000256" key="7">
    <source>
        <dbReference type="ARBA" id="ARBA00045681"/>
    </source>
</evidence>
<keyword evidence="3" id="KW-0809">Transit peptide</keyword>
<dbReference type="EMBL" id="MCGN01000008">
    <property type="protein sequence ID" value="ORY93986.1"/>
    <property type="molecule type" value="Genomic_DNA"/>
</dbReference>
<proteinExistence type="predicted"/>
<evidence type="ECO:0000256" key="5">
    <source>
        <dbReference type="ARBA" id="ARBA00023014"/>
    </source>
</evidence>
<dbReference type="InParanoid" id="A0A1X2H674"/>
<evidence type="ECO:0000256" key="4">
    <source>
        <dbReference type="ARBA" id="ARBA00023004"/>
    </source>
</evidence>
<evidence type="ECO:0000313" key="9">
    <source>
        <dbReference type="EMBL" id="ORY93986.1"/>
    </source>
</evidence>
<organism evidence="9 10">
    <name type="scientific">Syncephalastrum racemosum</name>
    <name type="common">Filamentous fungus</name>
    <dbReference type="NCBI Taxonomy" id="13706"/>
    <lineage>
        <taxon>Eukaryota</taxon>
        <taxon>Fungi</taxon>
        <taxon>Fungi incertae sedis</taxon>
        <taxon>Mucoromycota</taxon>
        <taxon>Mucoromycotina</taxon>
        <taxon>Mucoromycetes</taxon>
        <taxon>Mucorales</taxon>
        <taxon>Syncephalastraceae</taxon>
        <taxon>Syncephalastrum</taxon>
    </lineage>
</organism>
<dbReference type="GO" id="GO:0003735">
    <property type="term" value="F:structural constituent of ribosome"/>
    <property type="evidence" value="ECO:0007669"/>
    <property type="project" value="TreeGrafter"/>
</dbReference>
<dbReference type="Proteomes" id="UP000242180">
    <property type="component" value="Unassembled WGS sequence"/>
</dbReference>
<comment type="caution">
    <text evidence="9">The sequence shown here is derived from an EMBL/GenBank/DDBJ whole genome shotgun (WGS) entry which is preliminary data.</text>
</comment>
<dbReference type="PANTHER" id="PTHR13184">
    <property type="entry name" value="37S RIBOSOMAL PROTEIN S22"/>
    <property type="match status" value="1"/>
</dbReference>
<dbReference type="GO" id="GO:0051536">
    <property type="term" value="F:iron-sulfur cluster binding"/>
    <property type="evidence" value="ECO:0007669"/>
    <property type="project" value="UniProtKB-KW"/>
</dbReference>
<keyword evidence="10" id="KW-1185">Reference proteome</keyword>
<dbReference type="PANTHER" id="PTHR13184:SF5">
    <property type="entry name" value="METHYLTRANSFERASE-LIKE PROTEIN 17, MITOCHONDRIAL"/>
    <property type="match status" value="1"/>
</dbReference>
<sequence>MHTSFRRAYHRARPTRRMRPLRNPLAKRPAPVMLDPLDPSGQTKLPSVEAILAKQQLNETSEEPIERGSPEARHGRKYIGSISLPQPLIKGTEALIEACEDKKLIRTDALRIYESFRSTAKAEAEPVESNTKGDKKKKNNKPAKKDNNTDKTEPHALSYGPRESLAYVAGAMPSTYAAVTNVLNELNKRLSNFSPKTMLDFGTGPGTAIWAARSAFSGIESFAGVDLSEDMLNVAEHLEKALDSPRVEWTRYLAVDPNSPKTDLVVSAFTLGELPSVALQTSVVKQVWDQTGDILVLIDRGTPVGFANIARARQTILDMEAGGGAHVVAPCSHDALCPLLYSEKANPNKFWCHFSQRVQRPPYLMKTKHAKSNLEDAKYAYVVLRRGARPTTAIATASMEQQSYDWPRLVQPPIKNQGHTIMDVCAKEGEIQRMTIPKSQGKVPYRDARKAMWGDLFPHPSKNKVITRVPRAQAVPGDGHNSSS</sequence>
<evidence type="ECO:0000256" key="2">
    <source>
        <dbReference type="ARBA" id="ARBA00022723"/>
    </source>
</evidence>
<dbReference type="GO" id="GO:0005763">
    <property type="term" value="C:mitochondrial small ribosomal subunit"/>
    <property type="evidence" value="ECO:0007669"/>
    <property type="project" value="TreeGrafter"/>
</dbReference>
<accession>A0A1X2H674</accession>
<comment type="subcellular location">
    <subcellularLocation>
        <location evidence="1">Mitochondrion</location>
    </subcellularLocation>
</comment>
<evidence type="ECO:0000256" key="6">
    <source>
        <dbReference type="ARBA" id="ARBA00023128"/>
    </source>
</evidence>
<evidence type="ECO:0000256" key="1">
    <source>
        <dbReference type="ARBA" id="ARBA00004173"/>
    </source>
</evidence>
<gene>
    <name evidence="9" type="ORF">BCR43DRAFT_351775</name>
</gene>
<dbReference type="GO" id="GO:0008168">
    <property type="term" value="F:methyltransferase activity"/>
    <property type="evidence" value="ECO:0007669"/>
    <property type="project" value="InterPro"/>
</dbReference>
<feature type="compositionally biased region" description="Basic and acidic residues" evidence="8">
    <location>
        <begin position="143"/>
        <end position="154"/>
    </location>
</feature>
<dbReference type="SUPFAM" id="SSF53335">
    <property type="entry name" value="S-adenosyl-L-methionine-dependent methyltransferases"/>
    <property type="match status" value="1"/>
</dbReference>
<feature type="region of interest" description="Disordered" evidence="8">
    <location>
        <begin position="120"/>
        <end position="158"/>
    </location>
</feature>
<protein>
    <submittedName>
        <fullName evidence="9">Mitochondrial small ribosomal subunit Rsm22-domain-containing protein</fullName>
    </submittedName>
</protein>
<name>A0A1X2H674_SYNRA</name>
<dbReference type="Pfam" id="PF09243">
    <property type="entry name" value="Rsm22"/>
    <property type="match status" value="1"/>
</dbReference>
<dbReference type="AlphaFoldDB" id="A0A1X2H674"/>
<dbReference type="InterPro" id="IPR029063">
    <property type="entry name" value="SAM-dependent_MTases_sf"/>
</dbReference>
<keyword evidence="2" id="KW-0479">Metal-binding</keyword>
<reference evidence="9 10" key="1">
    <citation type="submission" date="2016-07" db="EMBL/GenBank/DDBJ databases">
        <title>Pervasive Adenine N6-methylation of Active Genes in Fungi.</title>
        <authorList>
            <consortium name="DOE Joint Genome Institute"/>
            <person name="Mondo S.J."/>
            <person name="Dannebaum R.O."/>
            <person name="Kuo R.C."/>
            <person name="Labutti K."/>
            <person name="Haridas S."/>
            <person name="Kuo A."/>
            <person name="Salamov A."/>
            <person name="Ahrendt S.R."/>
            <person name="Lipzen A."/>
            <person name="Sullivan W."/>
            <person name="Andreopoulos W.B."/>
            <person name="Clum A."/>
            <person name="Lindquist E."/>
            <person name="Daum C."/>
            <person name="Ramamoorthy G.K."/>
            <person name="Gryganskyi A."/>
            <person name="Culley D."/>
            <person name="Magnuson J.K."/>
            <person name="James T.Y."/>
            <person name="O'Malley M.A."/>
            <person name="Stajich J.E."/>
            <person name="Spatafora J.W."/>
            <person name="Visel A."/>
            <person name="Grigoriev I.V."/>
        </authorList>
    </citation>
    <scope>NUCLEOTIDE SEQUENCE [LARGE SCALE GENOMIC DNA]</scope>
    <source>
        <strain evidence="9 10">NRRL 2496</strain>
    </source>
</reference>
<keyword evidence="5" id="KW-0411">Iron-sulfur</keyword>
<dbReference type="CDD" id="cd02440">
    <property type="entry name" value="AdoMet_MTases"/>
    <property type="match status" value="1"/>
</dbReference>
<dbReference type="OMA" id="PRKHPGI"/>
<dbReference type="Gene3D" id="3.40.50.150">
    <property type="entry name" value="Vaccinia Virus protein VP39"/>
    <property type="match status" value="1"/>
</dbReference>
<dbReference type="InterPro" id="IPR015324">
    <property type="entry name" value="Ribosomal_Rsm22-like"/>
</dbReference>
<evidence type="ECO:0000256" key="8">
    <source>
        <dbReference type="SAM" id="MobiDB-lite"/>
    </source>
</evidence>
<evidence type="ECO:0000313" key="10">
    <source>
        <dbReference type="Proteomes" id="UP000242180"/>
    </source>
</evidence>
<comment type="function">
    <text evidence="7">Mitochondrial ribosome (mitoribosome) assembly factor. Binds at the interface of the head and body domains of the mitochondrial small ribosomal subunit (mt-SSU), occluding the mRNA channel and preventing compaction of the head domain towards the body. Probable inactive methyltransferase: retains the characteristic folding and ability to bind S-adenosyl-L-methionine, but it probably lost its methyltransferase activity.</text>
</comment>
<dbReference type="OrthoDB" id="421327at2759"/>
<dbReference type="GO" id="GO:0006412">
    <property type="term" value="P:translation"/>
    <property type="evidence" value="ECO:0007669"/>
    <property type="project" value="InterPro"/>
</dbReference>
<keyword evidence="6" id="KW-0496">Mitochondrion</keyword>
<dbReference type="GO" id="GO:0046872">
    <property type="term" value="F:metal ion binding"/>
    <property type="evidence" value="ECO:0007669"/>
    <property type="project" value="UniProtKB-KW"/>
</dbReference>